<keyword evidence="3" id="KW-1185">Reference proteome</keyword>
<accession>A0A545AP15</accession>
<sequence length="422" mass="45019">MPDALEVSLAEVLRRAAEAAPEPAGEAGEALLRERARRAEEDPRGRLLVAAAAITVLIVLAAAVTVIRLVTGGEDIRPITPPVRIVHTDYEDGSPIADVWPDAVRTIPGTIPIKGRPTGFGVERILPDGQLVVVPTTDDPDMPHVWTLNPATGKARPVGKYGDHVVVVAQPVDAGETRWVAWIGQPSGNISEDAPVYLWYAPAGGGRARKVLSDPISTSHGVDLSAVRLLISGDTIILSPALKPEKGAVVPAAIRTVRIGEGKVRTLPDSTGRTVLQWPWLSDLRTPGFRSIRNAETGEERPARPPAAWTGVECSLSWCVGQQAGRLAAARRDGSDARPLATGGKIFGIVRDRFLFVSGTTVYDLRTKKTLTLPRPMGRESGGWVPQDVLGAGGGSPAVAWTRYRADTRPEAVILVETQAME</sequence>
<proteinExistence type="predicted"/>
<reference evidence="2 3" key="1">
    <citation type="submission" date="2019-07" db="EMBL/GenBank/DDBJ databases">
        <title>Cryptosporangium phraense sp. nov., isolated from plant litter.</title>
        <authorList>
            <person name="Suriyachadkun C."/>
        </authorList>
    </citation>
    <scope>NUCLEOTIDE SEQUENCE [LARGE SCALE GENOMIC DNA]</scope>
    <source>
        <strain evidence="2 3">A-T 5661</strain>
    </source>
</reference>
<dbReference type="AlphaFoldDB" id="A0A545AP15"/>
<organism evidence="2 3">
    <name type="scientific">Cryptosporangium phraense</name>
    <dbReference type="NCBI Taxonomy" id="2593070"/>
    <lineage>
        <taxon>Bacteria</taxon>
        <taxon>Bacillati</taxon>
        <taxon>Actinomycetota</taxon>
        <taxon>Actinomycetes</taxon>
        <taxon>Cryptosporangiales</taxon>
        <taxon>Cryptosporangiaceae</taxon>
        <taxon>Cryptosporangium</taxon>
    </lineage>
</organism>
<feature type="transmembrane region" description="Helical" evidence="1">
    <location>
        <begin position="47"/>
        <end position="70"/>
    </location>
</feature>
<keyword evidence="1" id="KW-0472">Membrane</keyword>
<evidence type="ECO:0000313" key="2">
    <source>
        <dbReference type="EMBL" id="TQS43020.1"/>
    </source>
</evidence>
<dbReference type="SUPFAM" id="SSF82171">
    <property type="entry name" value="DPP6 N-terminal domain-like"/>
    <property type="match status" value="1"/>
</dbReference>
<dbReference type="Proteomes" id="UP000317982">
    <property type="component" value="Unassembled WGS sequence"/>
</dbReference>
<gene>
    <name evidence="2" type="ORF">FL583_21535</name>
</gene>
<keyword evidence="1" id="KW-1133">Transmembrane helix</keyword>
<keyword evidence="1" id="KW-0812">Transmembrane</keyword>
<dbReference type="InParanoid" id="A0A545AP15"/>
<dbReference type="EMBL" id="VIRS01000015">
    <property type="protein sequence ID" value="TQS43020.1"/>
    <property type="molecule type" value="Genomic_DNA"/>
</dbReference>
<evidence type="ECO:0000313" key="3">
    <source>
        <dbReference type="Proteomes" id="UP000317982"/>
    </source>
</evidence>
<dbReference type="RefSeq" id="WP_142706505.1">
    <property type="nucleotide sequence ID" value="NZ_VIRS01000015.1"/>
</dbReference>
<dbReference type="OrthoDB" id="5189326at2"/>
<evidence type="ECO:0000256" key="1">
    <source>
        <dbReference type="SAM" id="Phobius"/>
    </source>
</evidence>
<protein>
    <submittedName>
        <fullName evidence="2">Uncharacterized protein</fullName>
    </submittedName>
</protein>
<comment type="caution">
    <text evidence="2">The sequence shown here is derived from an EMBL/GenBank/DDBJ whole genome shotgun (WGS) entry which is preliminary data.</text>
</comment>
<name>A0A545AP15_9ACTN</name>